<dbReference type="GeneID" id="4488068"/>
<evidence type="ECO:0000256" key="1">
    <source>
        <dbReference type="ARBA" id="ARBA00004651"/>
    </source>
</evidence>
<feature type="transmembrane region" description="Helical" evidence="6">
    <location>
        <begin position="413"/>
        <end position="430"/>
    </location>
</feature>
<keyword evidence="3 6" id="KW-0812">Transmembrane</keyword>
<proteinExistence type="predicted"/>
<dbReference type="Proteomes" id="UP000859505">
    <property type="component" value="Unassembled WGS sequence"/>
</dbReference>
<feature type="transmembrane region" description="Helical" evidence="6">
    <location>
        <begin position="193"/>
        <end position="215"/>
    </location>
</feature>
<evidence type="ECO:0000313" key="10">
    <source>
        <dbReference type="Proteomes" id="UP000859505"/>
    </source>
</evidence>
<feature type="transmembrane region" description="Helical" evidence="6">
    <location>
        <begin position="319"/>
        <end position="345"/>
    </location>
</feature>
<feature type="transmembrane region" description="Helical" evidence="6">
    <location>
        <begin position="122"/>
        <end position="140"/>
    </location>
</feature>
<feature type="transmembrane region" description="Helical" evidence="6">
    <location>
        <begin position="227"/>
        <end position="250"/>
    </location>
</feature>
<sequence>MNAQPVGLKKSLKLWHVVIMGLAYLTPMAVFDTFGIVTEITEGHVPTAYLFALIGMLFTAMSYGHLVRKFPSAGSAYTYAQKVFHPYVGFMVGWVSLLDYMFMPMINMLLAKIYMEALFPSVEPWTYILGLATVMTLLNLRGIKLVANFNSLIVIMQFSIIAVFIGLIAWGVYHGEGLGTVASSRPFFSEHMNVAPLLTGASILCLSFLGFDAITTLSEETPDASRVIPRAIVLTALIGGVLFISVSYFLQLFFPDISRFQQPDAVLPEIALYVGGKLFQAVVLVCTTVAVLASGLASHAGVSRLLYVMGRDRALPSRFFAYVHPTWQTPALNVLLVGVLALSAVSFDLEMALALINFGALVAFTFVNLAVIAHFYVKLGHNKTLRDHLVFLLLPLCGAACIGVLWLNLEPASFELGLIWAALGALYLLLRLTVFRVQLRRPETDAS</sequence>
<dbReference type="GO" id="GO:0022857">
    <property type="term" value="F:transmembrane transporter activity"/>
    <property type="evidence" value="ECO:0007669"/>
    <property type="project" value="InterPro"/>
</dbReference>
<dbReference type="AlphaFoldDB" id="A0A081UNH4"/>
<name>A0A081UNH4_AERHY</name>
<feature type="transmembrane region" description="Helical" evidence="6">
    <location>
        <begin position="270"/>
        <end position="298"/>
    </location>
</feature>
<evidence type="ECO:0000313" key="8">
    <source>
        <dbReference type="EMBL" id="RCF50360.1"/>
    </source>
</evidence>
<comment type="caution">
    <text evidence="7">The sequence shown here is derived from an EMBL/GenBank/DDBJ whole genome shotgun (WGS) entry which is preliminary data.</text>
</comment>
<dbReference type="InterPro" id="IPR050367">
    <property type="entry name" value="APC_superfamily"/>
</dbReference>
<dbReference type="Proteomes" id="UP000253075">
    <property type="component" value="Unassembled WGS sequence"/>
</dbReference>
<organism evidence="7 10">
    <name type="scientific">Aeromonas hydrophila</name>
    <dbReference type="NCBI Taxonomy" id="644"/>
    <lineage>
        <taxon>Bacteria</taxon>
        <taxon>Pseudomonadati</taxon>
        <taxon>Pseudomonadota</taxon>
        <taxon>Gammaproteobacteria</taxon>
        <taxon>Aeromonadales</taxon>
        <taxon>Aeromonadaceae</taxon>
        <taxon>Aeromonas</taxon>
    </lineage>
</organism>
<feature type="transmembrane region" description="Helical" evidence="6">
    <location>
        <begin position="87"/>
        <end position="110"/>
    </location>
</feature>
<reference evidence="9" key="3">
    <citation type="submission" date="2018-02" db="EMBL/GenBank/DDBJ databases">
        <title>Phenotypic characterization and whole genome analysis of multidrug-resistant, extended-spectrum beta-lactamase-producing bacteria isolated from dogs in Germany.</title>
        <authorList>
            <person name="Williamson C."/>
        </authorList>
    </citation>
    <scope>NUCLEOTIDE SEQUENCE [LARGE SCALE GENOMIC DNA]</scope>
    <source>
        <strain evidence="9">AFG_SD03_1510_Ahy_093</strain>
    </source>
</reference>
<reference evidence="8 9" key="2">
    <citation type="journal article" date="2018" name="PLoS ONE">
        <title>Phenotypic characterization and whole genome analysis of extended-spectrum beta-lactamase-producing bacteria isolated from dogs in Germany.</title>
        <authorList>
            <person name="Boehmer T."/>
            <person name="Vogler A.J."/>
            <person name="Thomas A."/>
            <person name="Sauer S."/>
            <person name="Hergenroether M."/>
            <person name="Straubinger R.K."/>
            <person name="Birdsell D."/>
            <person name="Keim P."/>
            <person name="Sahl J.W."/>
            <person name="Williamson C.H."/>
            <person name="Riehm J.M."/>
        </authorList>
    </citation>
    <scope>NUCLEOTIDE SEQUENCE [LARGE SCALE GENOMIC DNA]</scope>
    <source>
        <strain evidence="8 9">AFG_SD03_1510_Ahy_093</strain>
    </source>
</reference>
<dbReference type="PANTHER" id="PTHR42770">
    <property type="entry name" value="AMINO ACID TRANSPORTER-RELATED"/>
    <property type="match status" value="1"/>
</dbReference>
<dbReference type="PANTHER" id="PTHR42770:SF8">
    <property type="entry name" value="PUTRESCINE IMPORTER PUUP"/>
    <property type="match status" value="1"/>
</dbReference>
<dbReference type="KEGG" id="ahh:RY45_15485"/>
<dbReference type="GO" id="GO:0005886">
    <property type="term" value="C:plasma membrane"/>
    <property type="evidence" value="ECO:0007669"/>
    <property type="project" value="UniProtKB-SubCell"/>
</dbReference>
<dbReference type="OMA" id="FCLYLMY"/>
<gene>
    <name evidence="8" type="ORF">C6C11_08960</name>
    <name evidence="7" type="ORF">JAJ28_004504</name>
</gene>
<keyword evidence="5 6" id="KW-0472">Membrane</keyword>
<dbReference type="RefSeq" id="WP_011706801.1">
    <property type="nucleotide sequence ID" value="NZ_AP019193.1"/>
</dbReference>
<evidence type="ECO:0000256" key="6">
    <source>
        <dbReference type="SAM" id="Phobius"/>
    </source>
</evidence>
<evidence type="ECO:0000256" key="2">
    <source>
        <dbReference type="ARBA" id="ARBA00022475"/>
    </source>
</evidence>
<reference evidence="7" key="5">
    <citation type="submission" date="2020-01" db="EMBL/GenBank/DDBJ databases">
        <authorList>
            <consortium name="NCBI Pathogen Detection Project"/>
        </authorList>
    </citation>
    <scope>NUCLEOTIDE SEQUENCE</scope>
    <source>
        <strain evidence="7">OLC2673_Aeromonas</strain>
    </source>
</reference>
<dbReference type="PIRSF" id="PIRSF006060">
    <property type="entry name" value="AA_transporter"/>
    <property type="match status" value="1"/>
</dbReference>
<evidence type="ECO:0000256" key="4">
    <source>
        <dbReference type="ARBA" id="ARBA00022989"/>
    </source>
</evidence>
<comment type="subcellular location">
    <subcellularLocation>
        <location evidence="1">Cell membrane</location>
        <topology evidence="1">Multi-pass membrane protein</topology>
    </subcellularLocation>
</comment>
<keyword evidence="4 6" id="KW-1133">Transmembrane helix</keyword>
<feature type="transmembrane region" description="Helical" evidence="6">
    <location>
        <begin position="351"/>
        <end position="377"/>
    </location>
</feature>
<dbReference type="KEGG" id="aaj:BOQ57_15385"/>
<dbReference type="Pfam" id="PF13520">
    <property type="entry name" value="AA_permease_2"/>
    <property type="match status" value="1"/>
</dbReference>
<feature type="transmembrane region" description="Helical" evidence="6">
    <location>
        <begin position="48"/>
        <end position="66"/>
    </location>
</feature>
<dbReference type="eggNOG" id="COG0531">
    <property type="taxonomic scope" value="Bacteria"/>
</dbReference>
<evidence type="ECO:0000256" key="3">
    <source>
        <dbReference type="ARBA" id="ARBA00022692"/>
    </source>
</evidence>
<feature type="transmembrane region" description="Helical" evidence="6">
    <location>
        <begin position="12"/>
        <end position="36"/>
    </location>
</feature>
<feature type="transmembrane region" description="Helical" evidence="6">
    <location>
        <begin position="389"/>
        <end position="407"/>
    </location>
</feature>
<feature type="transmembrane region" description="Helical" evidence="6">
    <location>
        <begin position="152"/>
        <end position="173"/>
    </location>
</feature>
<dbReference type="EMBL" id="DACTUL010000066">
    <property type="protein sequence ID" value="HAT6346688.1"/>
    <property type="molecule type" value="Genomic_DNA"/>
</dbReference>
<evidence type="ECO:0000256" key="5">
    <source>
        <dbReference type="ARBA" id="ARBA00023136"/>
    </source>
</evidence>
<evidence type="ECO:0000313" key="7">
    <source>
        <dbReference type="EMBL" id="HAT6346688.1"/>
    </source>
</evidence>
<dbReference type="Gene3D" id="1.20.1740.10">
    <property type="entry name" value="Amino acid/polyamine transporter I"/>
    <property type="match status" value="1"/>
</dbReference>
<dbReference type="InterPro" id="IPR002293">
    <property type="entry name" value="AA/rel_permease1"/>
</dbReference>
<dbReference type="EMBL" id="PUTQ01000010">
    <property type="protein sequence ID" value="RCF50360.1"/>
    <property type="molecule type" value="Genomic_DNA"/>
</dbReference>
<protein>
    <submittedName>
        <fullName evidence="7">APC family permease</fullName>
    </submittedName>
</protein>
<reference evidence="8" key="4">
    <citation type="submission" date="2018-02" db="EMBL/GenBank/DDBJ databases">
        <authorList>
            <person name="Williamson C."/>
        </authorList>
    </citation>
    <scope>NUCLEOTIDE SEQUENCE</scope>
    <source>
        <strain evidence="8">AFG_SD03_1510_Ahy_093</strain>
    </source>
</reference>
<evidence type="ECO:0000313" key="9">
    <source>
        <dbReference type="Proteomes" id="UP000253075"/>
    </source>
</evidence>
<accession>A0A081UNH4</accession>
<reference evidence="7" key="1">
    <citation type="journal article" date="2018" name="Genome Biol.">
        <title>SKESA: strategic k-mer extension for scrupulous assemblies.</title>
        <authorList>
            <person name="Souvorov A."/>
            <person name="Agarwala R."/>
            <person name="Lipman D.J."/>
        </authorList>
    </citation>
    <scope>NUCLEOTIDE SEQUENCE</scope>
    <source>
        <strain evidence="7">OLC2673_Aeromonas</strain>
    </source>
</reference>
<keyword evidence="2" id="KW-1003">Cell membrane</keyword>